<evidence type="ECO:0000256" key="1">
    <source>
        <dbReference type="ARBA" id="ARBA00004370"/>
    </source>
</evidence>
<dbReference type="PROSITE" id="PS51257">
    <property type="entry name" value="PROKAR_LIPOPROTEIN"/>
    <property type="match status" value="1"/>
</dbReference>
<dbReference type="PANTHER" id="PTHR23427">
    <property type="entry name" value="SURFEIT LOCUS PROTEIN"/>
    <property type="match status" value="1"/>
</dbReference>
<feature type="transmembrane region" description="Helical" evidence="6">
    <location>
        <begin position="20"/>
        <end position="44"/>
    </location>
</feature>
<keyword evidence="4 6" id="KW-1133">Transmembrane helix</keyword>
<protein>
    <recommendedName>
        <fullName evidence="6">SURF1-like protein</fullName>
    </recommendedName>
</protein>
<dbReference type="PROSITE" id="PS50895">
    <property type="entry name" value="SURF1"/>
    <property type="match status" value="1"/>
</dbReference>
<dbReference type="GO" id="GO:0005886">
    <property type="term" value="C:plasma membrane"/>
    <property type="evidence" value="ECO:0007669"/>
    <property type="project" value="UniProtKB-SubCell"/>
</dbReference>
<evidence type="ECO:0000256" key="3">
    <source>
        <dbReference type="ARBA" id="ARBA00022692"/>
    </source>
</evidence>
<name>A0A238IW10_9RHOB</name>
<evidence type="ECO:0000256" key="5">
    <source>
        <dbReference type="ARBA" id="ARBA00023136"/>
    </source>
</evidence>
<dbReference type="PANTHER" id="PTHR23427:SF2">
    <property type="entry name" value="SURFEIT LOCUS PROTEIN 1"/>
    <property type="match status" value="1"/>
</dbReference>
<sequence length="246" mass="26655">MKQKKARGIFRAFCLGETTLRVMVPSIFGIVGCAVLVTLGAWQLERLAWKTALLNEIEARIGAEPVALPEVFDVEADRFLPVAVSGRTVGEELVALTSVQGGGPGYRVISAFETDAGRRIMVDEGFVPSDARDVVRPGVAMTVVGNLQWPREVDSFTPEPDLGAGLVFARDVDVMAEALGAEPVLVVAREVSGTDLRATPLPVTSAGIPNNHLGYAVQWFGLAIVWAGMTAFFLWRMRRGRREDMT</sequence>
<dbReference type="Pfam" id="PF02104">
    <property type="entry name" value="SURF1"/>
    <property type="match status" value="1"/>
</dbReference>
<keyword evidence="8" id="KW-1185">Reference proteome</keyword>
<evidence type="ECO:0000313" key="8">
    <source>
        <dbReference type="Proteomes" id="UP000201838"/>
    </source>
</evidence>
<gene>
    <name evidence="7" type="ORF">BOA8489_00787</name>
</gene>
<proteinExistence type="inferred from homology"/>
<evidence type="ECO:0000256" key="2">
    <source>
        <dbReference type="ARBA" id="ARBA00007165"/>
    </source>
</evidence>
<keyword evidence="5 6" id="KW-0472">Membrane</keyword>
<keyword evidence="3 6" id="KW-0812">Transmembrane</keyword>
<feature type="transmembrane region" description="Helical" evidence="6">
    <location>
        <begin position="216"/>
        <end position="235"/>
    </location>
</feature>
<organism evidence="7 8">
    <name type="scientific">Boseongicola aestuarii</name>
    <dbReference type="NCBI Taxonomy" id="1470561"/>
    <lineage>
        <taxon>Bacteria</taxon>
        <taxon>Pseudomonadati</taxon>
        <taxon>Pseudomonadota</taxon>
        <taxon>Alphaproteobacteria</taxon>
        <taxon>Rhodobacterales</taxon>
        <taxon>Paracoccaceae</taxon>
        <taxon>Boseongicola</taxon>
    </lineage>
</organism>
<evidence type="ECO:0000313" key="7">
    <source>
        <dbReference type="EMBL" id="SMX22689.1"/>
    </source>
</evidence>
<dbReference type="CDD" id="cd06662">
    <property type="entry name" value="SURF1"/>
    <property type="match status" value="1"/>
</dbReference>
<comment type="similarity">
    <text evidence="2 6">Belongs to the SURF1 family.</text>
</comment>
<dbReference type="InterPro" id="IPR002994">
    <property type="entry name" value="Surf1/Shy1"/>
</dbReference>
<comment type="subcellular location">
    <subcellularLocation>
        <location evidence="6">Cell membrane</location>
        <topology evidence="6">Multi-pass membrane protein</topology>
    </subcellularLocation>
    <subcellularLocation>
        <location evidence="1">Membrane</location>
    </subcellularLocation>
</comment>
<dbReference type="EMBL" id="FXXQ01000002">
    <property type="protein sequence ID" value="SMX22689.1"/>
    <property type="molecule type" value="Genomic_DNA"/>
</dbReference>
<accession>A0A238IW10</accession>
<reference evidence="7 8" key="1">
    <citation type="submission" date="2017-05" db="EMBL/GenBank/DDBJ databases">
        <authorList>
            <person name="Song R."/>
            <person name="Chenine A.L."/>
            <person name="Ruprecht R.M."/>
        </authorList>
    </citation>
    <scope>NUCLEOTIDE SEQUENCE [LARGE SCALE GENOMIC DNA]</scope>
    <source>
        <strain evidence="7 8">CECT 8489</strain>
    </source>
</reference>
<dbReference type="AlphaFoldDB" id="A0A238IW10"/>
<evidence type="ECO:0000256" key="4">
    <source>
        <dbReference type="ARBA" id="ARBA00022989"/>
    </source>
</evidence>
<keyword evidence="6" id="KW-1003">Cell membrane</keyword>
<evidence type="ECO:0000256" key="6">
    <source>
        <dbReference type="RuleBase" id="RU363076"/>
    </source>
</evidence>
<dbReference type="InterPro" id="IPR045214">
    <property type="entry name" value="Surf1/Surf4"/>
</dbReference>
<dbReference type="Proteomes" id="UP000201838">
    <property type="component" value="Unassembled WGS sequence"/>
</dbReference>